<dbReference type="PANTHER" id="PTHR37808">
    <property type="entry name" value="SPORE GERMINATION PROTEIN-LIKE PROTEIN YDZR-RELATED"/>
    <property type="match status" value="1"/>
</dbReference>
<dbReference type="EMBL" id="JBHTCP010000052">
    <property type="protein sequence ID" value="MFC7373570.1"/>
    <property type="molecule type" value="Genomic_DNA"/>
</dbReference>
<dbReference type="InterPro" id="IPR019618">
    <property type="entry name" value="Spore_germination_GerPA"/>
</dbReference>
<protein>
    <submittedName>
        <fullName evidence="1">Spore germination protein</fullName>
    </submittedName>
</protein>
<dbReference type="Pfam" id="PF10676">
    <property type="entry name" value="gerPA"/>
    <property type="match status" value="1"/>
</dbReference>
<sequence>MPAIVGSISINSIGNSSVMNIGDVQSINPISYAKTYAGAGSFNTGEAVHVQNGYSMTYTYDGDNNDQNIVANN</sequence>
<proteinExistence type="predicted"/>
<comment type="caution">
    <text evidence="1">The sequence shown here is derived from an EMBL/GenBank/DDBJ whole genome shotgun (WGS) entry which is preliminary data.</text>
</comment>
<reference evidence="2" key="1">
    <citation type="journal article" date="2019" name="Int. J. Syst. Evol. Microbiol.">
        <title>The Global Catalogue of Microorganisms (GCM) 10K type strain sequencing project: providing services to taxonomists for standard genome sequencing and annotation.</title>
        <authorList>
            <consortium name="The Broad Institute Genomics Platform"/>
            <consortium name="The Broad Institute Genome Sequencing Center for Infectious Disease"/>
            <person name="Wu L."/>
            <person name="Ma J."/>
        </authorList>
    </citation>
    <scope>NUCLEOTIDE SEQUENCE [LARGE SCALE GENOMIC DNA]</scope>
    <source>
        <strain evidence="2">NBRC 106396</strain>
    </source>
</reference>
<organism evidence="1 2">
    <name type="scientific">Fictibacillus iocasae</name>
    <dbReference type="NCBI Taxonomy" id="2715437"/>
    <lineage>
        <taxon>Bacteria</taxon>
        <taxon>Bacillati</taxon>
        <taxon>Bacillota</taxon>
        <taxon>Bacilli</taxon>
        <taxon>Bacillales</taxon>
        <taxon>Fictibacillaceae</taxon>
        <taxon>Fictibacillus</taxon>
    </lineage>
</organism>
<keyword evidence="2" id="KW-1185">Reference proteome</keyword>
<dbReference type="PANTHER" id="PTHR37808:SF3">
    <property type="entry name" value="SPORE GERMINATION PROTEIN GERPA-RELATED"/>
    <property type="match status" value="1"/>
</dbReference>
<evidence type="ECO:0000313" key="2">
    <source>
        <dbReference type="Proteomes" id="UP001596549"/>
    </source>
</evidence>
<accession>A0ABW2NSV1</accession>
<dbReference type="Proteomes" id="UP001596549">
    <property type="component" value="Unassembled WGS sequence"/>
</dbReference>
<gene>
    <name evidence="1" type="ORF">ACFQPF_18155</name>
</gene>
<dbReference type="RefSeq" id="WP_379751629.1">
    <property type="nucleotide sequence ID" value="NZ_JBHTCP010000052.1"/>
</dbReference>
<name>A0ABW2NSV1_9BACL</name>
<evidence type="ECO:0000313" key="1">
    <source>
        <dbReference type="EMBL" id="MFC7373570.1"/>
    </source>
</evidence>